<organism evidence="2 3">
    <name type="scientific">Meripilus lineatus</name>
    <dbReference type="NCBI Taxonomy" id="2056292"/>
    <lineage>
        <taxon>Eukaryota</taxon>
        <taxon>Fungi</taxon>
        <taxon>Dikarya</taxon>
        <taxon>Basidiomycota</taxon>
        <taxon>Agaricomycotina</taxon>
        <taxon>Agaricomycetes</taxon>
        <taxon>Polyporales</taxon>
        <taxon>Meripilaceae</taxon>
        <taxon>Meripilus</taxon>
    </lineage>
</organism>
<feature type="compositionally biased region" description="Polar residues" evidence="1">
    <location>
        <begin position="592"/>
        <end position="606"/>
    </location>
</feature>
<feature type="compositionally biased region" description="Acidic residues" evidence="1">
    <location>
        <begin position="251"/>
        <end position="269"/>
    </location>
</feature>
<feature type="compositionally biased region" description="Polar residues" evidence="1">
    <location>
        <begin position="524"/>
        <end position="533"/>
    </location>
</feature>
<reference evidence="2" key="1">
    <citation type="submission" date="2022-07" db="EMBL/GenBank/DDBJ databases">
        <title>Genome Sequence of Physisporinus lineatus.</title>
        <authorList>
            <person name="Buettner E."/>
        </authorList>
    </citation>
    <scope>NUCLEOTIDE SEQUENCE</scope>
    <source>
        <strain evidence="2">VT162</strain>
    </source>
</reference>
<sequence>MSRPESSLTTAAQETLDLFNDDSSSTVSFRPSNLSFNSGAPIFGSAAPRNRTVSKVQKNEDLRAKRDSPTLPQAWRRTASQGMTRSSSLSSPPLTASQSHDSISPYTSTTSSNGYGTTGIPHPASALKTPSKPRLASKPSRQSAPPAPPKELSRPDSPDIETIMAKTPRPRRRTSTVSPAHNHSRSLQSIPPSFTRKHSPGSNSYSSLSLRSASSGGGALKRDLNALGGGKALDDDESLLSDYGSILEGDSPFEDLESLEMEMELDGGSESDSSIDVQTPLPHLMFRDGLLSPRSKLLPQSLKQPSFPDLGSEDRSKSVLSIASTGSFSPVPSSFENLQLIRNGSTSGIGQDQNRHRDGELLRAGMGLTTGLGWSDSEDEDAPSALTRKLITTTIERKRSTTVGHHGNSPPLSGFGGFSRPSSGYENQEKGLSRHATSLSTSAAGRIPPAARKTPSIGGLRSASISFPAGASRKEVPVPIRREVKHMRNDSSNSDSPRSNETLTPTASSSSPASSVVAPLSASQSDLGKSLSRNRGDSVTSDASVSTSRITRSRSSSYSTSLYSNSTVNRLESPPTSSGVLSPTRISDKTIDNPSNGNSDSLTRTIDTPMPAVESTPMTRPRNGSIASTTSQSTNHSTGRPRKGSTSSNSPPSSHRLPRSLSKAQSMETIESVAESHISVASGGSTGSSYSHFSGQGAPAPSSSSSSSHSAVPRPLKLPQAIGMGNSFVRSFSQDTNNSSVYSSTQSNGSNGDSGIPQRSFQLSSSRSFSSIPGSPPLQSSISSPPSTARTLSPPPSGEASTPTSPGSTSPRPRPQGSPIGARPRPRTGTGMAYRTSSGVEYRTSAYGFGATSFVGDPSARMRSLTIAAAAVREAAPGLTKSTSGSAVGGSSPLSARSPTAVRASRPSPTGMVDGRF</sequence>
<evidence type="ECO:0000313" key="3">
    <source>
        <dbReference type="Proteomes" id="UP001212997"/>
    </source>
</evidence>
<feature type="compositionally biased region" description="Polar residues" evidence="1">
    <location>
        <begin position="735"/>
        <end position="753"/>
    </location>
</feature>
<accession>A0AAD5UZU0</accession>
<protein>
    <submittedName>
        <fullName evidence="2">Uncharacterized protein</fullName>
    </submittedName>
</protein>
<feature type="compositionally biased region" description="Low complexity" evidence="1">
    <location>
        <begin position="537"/>
        <end position="569"/>
    </location>
</feature>
<feature type="region of interest" description="Disordered" evidence="1">
    <location>
        <begin position="295"/>
        <end position="315"/>
    </location>
</feature>
<keyword evidence="3" id="KW-1185">Reference proteome</keyword>
<feature type="compositionally biased region" description="Polar residues" evidence="1">
    <location>
        <begin position="95"/>
        <end position="105"/>
    </location>
</feature>
<feature type="compositionally biased region" description="Polar residues" evidence="1">
    <location>
        <begin position="574"/>
        <end position="585"/>
    </location>
</feature>
<proteinExistence type="predicted"/>
<feature type="region of interest" description="Disordered" evidence="1">
    <location>
        <begin position="21"/>
        <end position="277"/>
    </location>
</feature>
<feature type="compositionally biased region" description="Low complexity" evidence="1">
    <location>
        <begin position="758"/>
        <end position="787"/>
    </location>
</feature>
<feature type="compositionally biased region" description="Basic and acidic residues" evidence="1">
    <location>
        <begin position="472"/>
        <end position="489"/>
    </location>
</feature>
<feature type="region of interest" description="Disordered" evidence="1">
    <location>
        <begin position="735"/>
        <end position="836"/>
    </location>
</feature>
<feature type="compositionally biased region" description="Polar residues" evidence="1">
    <location>
        <begin position="21"/>
        <end position="38"/>
    </location>
</feature>
<evidence type="ECO:0000313" key="2">
    <source>
        <dbReference type="EMBL" id="KAJ3480521.1"/>
    </source>
</evidence>
<gene>
    <name evidence="2" type="ORF">NLI96_g8290</name>
</gene>
<feature type="region of interest" description="Disordered" evidence="1">
    <location>
        <begin position="875"/>
        <end position="917"/>
    </location>
</feature>
<feature type="compositionally biased region" description="Basic and acidic residues" evidence="1">
    <location>
        <begin position="57"/>
        <end position="68"/>
    </location>
</feature>
<feature type="compositionally biased region" description="Low complexity" evidence="1">
    <location>
        <begin position="798"/>
        <end position="819"/>
    </location>
</feature>
<evidence type="ECO:0000256" key="1">
    <source>
        <dbReference type="SAM" id="MobiDB-lite"/>
    </source>
</evidence>
<feature type="compositionally biased region" description="Low complexity" evidence="1">
    <location>
        <begin position="106"/>
        <end position="119"/>
    </location>
</feature>
<dbReference type="AlphaFoldDB" id="A0AAD5UZU0"/>
<feature type="compositionally biased region" description="Low complexity" evidence="1">
    <location>
        <begin position="407"/>
        <end position="424"/>
    </location>
</feature>
<feature type="region of interest" description="Disordered" evidence="1">
    <location>
        <begin position="396"/>
        <end position="713"/>
    </location>
</feature>
<dbReference type="Proteomes" id="UP001212997">
    <property type="component" value="Unassembled WGS sequence"/>
</dbReference>
<feature type="compositionally biased region" description="Low complexity" evidence="1">
    <location>
        <begin position="490"/>
        <end position="523"/>
    </location>
</feature>
<feature type="compositionally biased region" description="Low complexity" evidence="1">
    <location>
        <begin position="645"/>
        <end position="662"/>
    </location>
</feature>
<feature type="compositionally biased region" description="Polar residues" evidence="1">
    <location>
        <begin position="625"/>
        <end position="638"/>
    </location>
</feature>
<name>A0AAD5UZU0_9APHY</name>
<dbReference type="EMBL" id="JANAWD010000370">
    <property type="protein sequence ID" value="KAJ3480521.1"/>
    <property type="molecule type" value="Genomic_DNA"/>
</dbReference>
<comment type="caution">
    <text evidence="2">The sequence shown here is derived from an EMBL/GenBank/DDBJ whole genome shotgun (WGS) entry which is preliminary data.</text>
</comment>
<feature type="compositionally biased region" description="Low complexity" evidence="1">
    <location>
        <begin position="200"/>
        <end position="214"/>
    </location>
</feature>